<dbReference type="InterPro" id="IPR034113">
    <property type="entry name" value="SCP_GAPR1-like"/>
</dbReference>
<gene>
    <name evidence="6" type="primary">LOC115623900</name>
</gene>
<dbReference type="SMART" id="SM00198">
    <property type="entry name" value="SCP"/>
    <property type="match status" value="1"/>
</dbReference>
<evidence type="ECO:0000256" key="1">
    <source>
        <dbReference type="ARBA" id="ARBA00004613"/>
    </source>
</evidence>
<proteinExistence type="predicted"/>
<dbReference type="OrthoDB" id="7870438at2759"/>
<organism evidence="5 6">
    <name type="scientific">Drosophila lebanonensis</name>
    <name type="common">Fruit fly</name>
    <name type="synonym">Scaptodrosophila lebanonensis</name>
    <dbReference type="NCBI Taxonomy" id="7225"/>
    <lineage>
        <taxon>Eukaryota</taxon>
        <taxon>Metazoa</taxon>
        <taxon>Ecdysozoa</taxon>
        <taxon>Arthropoda</taxon>
        <taxon>Hexapoda</taxon>
        <taxon>Insecta</taxon>
        <taxon>Pterygota</taxon>
        <taxon>Neoptera</taxon>
        <taxon>Endopterygota</taxon>
        <taxon>Diptera</taxon>
        <taxon>Brachycera</taxon>
        <taxon>Muscomorpha</taxon>
        <taxon>Ephydroidea</taxon>
        <taxon>Drosophilidae</taxon>
        <taxon>Scaptodrosophila</taxon>
    </lineage>
</organism>
<evidence type="ECO:0000313" key="5">
    <source>
        <dbReference type="Proteomes" id="UP000504634"/>
    </source>
</evidence>
<dbReference type="InterPro" id="IPR001283">
    <property type="entry name" value="CRISP-related"/>
</dbReference>
<evidence type="ECO:0000256" key="3">
    <source>
        <dbReference type="SAM" id="SignalP"/>
    </source>
</evidence>
<dbReference type="SUPFAM" id="SSF55797">
    <property type="entry name" value="PR-1-like"/>
    <property type="match status" value="1"/>
</dbReference>
<protein>
    <submittedName>
        <fullName evidence="6">Golgi-associated plant pathogenesis-related protein 1-like</fullName>
    </submittedName>
</protein>
<dbReference type="RefSeq" id="XP_030374314.1">
    <property type="nucleotide sequence ID" value="XM_030518454.1"/>
</dbReference>
<keyword evidence="5" id="KW-1185">Reference proteome</keyword>
<dbReference type="CDD" id="cd05382">
    <property type="entry name" value="CAP_GAPR1-like"/>
    <property type="match status" value="1"/>
</dbReference>
<evidence type="ECO:0000256" key="2">
    <source>
        <dbReference type="ARBA" id="ARBA00022525"/>
    </source>
</evidence>
<dbReference type="GeneID" id="115623900"/>
<keyword evidence="2" id="KW-0964">Secreted</keyword>
<keyword evidence="3" id="KW-0732">Signal</keyword>
<dbReference type="Pfam" id="PF00188">
    <property type="entry name" value="CAP"/>
    <property type="match status" value="1"/>
</dbReference>
<dbReference type="GO" id="GO:0005576">
    <property type="term" value="C:extracellular region"/>
    <property type="evidence" value="ECO:0007669"/>
    <property type="project" value="UniProtKB-SubCell"/>
</dbReference>
<name>A0A6J2TE91_DROLE</name>
<feature type="domain" description="SCP" evidence="4">
    <location>
        <begin position="19"/>
        <end position="148"/>
    </location>
</feature>
<reference evidence="6" key="1">
    <citation type="submission" date="2025-08" db="UniProtKB">
        <authorList>
            <consortium name="RefSeq"/>
        </authorList>
    </citation>
    <scope>IDENTIFICATION</scope>
    <source>
        <strain evidence="6">11010-0011.00</strain>
        <tissue evidence="6">Whole body</tissue>
    </source>
</reference>
<feature type="chain" id="PRO_5026700642" evidence="3">
    <location>
        <begin position="22"/>
        <end position="209"/>
    </location>
</feature>
<dbReference type="InterPro" id="IPR014044">
    <property type="entry name" value="CAP_dom"/>
</dbReference>
<dbReference type="PANTHER" id="PTHR10334">
    <property type="entry name" value="CYSTEINE-RICH SECRETORY PROTEIN-RELATED"/>
    <property type="match status" value="1"/>
</dbReference>
<accession>A0A6J2TE91</accession>
<dbReference type="InterPro" id="IPR035940">
    <property type="entry name" value="CAP_sf"/>
</dbReference>
<dbReference type="Gene3D" id="3.40.33.10">
    <property type="entry name" value="CAP"/>
    <property type="match status" value="1"/>
</dbReference>
<dbReference type="AlphaFoldDB" id="A0A6J2TE91"/>
<dbReference type="Proteomes" id="UP000504634">
    <property type="component" value="Unplaced"/>
</dbReference>
<evidence type="ECO:0000313" key="6">
    <source>
        <dbReference type="RefSeq" id="XP_030374314.1"/>
    </source>
</evidence>
<evidence type="ECO:0000259" key="4">
    <source>
        <dbReference type="SMART" id="SM00198"/>
    </source>
</evidence>
<feature type="signal peptide" evidence="3">
    <location>
        <begin position="1"/>
        <end position="21"/>
    </location>
</feature>
<comment type="subcellular location">
    <subcellularLocation>
        <location evidence="1">Secreted</location>
    </subcellularLocation>
</comment>
<sequence>MSKIFCFIFTVLFLNAHGVEYDIFVLKKHNEYRDKHNVPHLKLDKRLSEECADYAKQCTTQHESEYSTSNGKYSENLCTHKESRGSCEAEWYRESFYYNYERPRISNTTRSFTAMIWKSSTHLGVGVSKTDGETITVVRYRPPGNIYGQFIKNVPPPNKSNKIKVSLLLSLIIWSGATILESFLQDVALVSQSRSTVKKIRKLGAAFLI</sequence>